<sequence>MSALDASLDASPDASPEASTAAPAAPPLTAEQLFARLAELGIDTRTITHPPLFTVEDSQTLRGDIAGGHTKNLFLKDKKGNLFLVVVEEEARVDLKNLHGPLGAASKLSFGSADLLEEVLGVKPGAVTAFAPINDRQGRVTVVLDIELMAFAEINCHPLVNTATTTIGRDDLVRFLRATGHEPIVMAVPRRADTLEQA</sequence>
<dbReference type="Gene3D" id="3.90.960.10">
    <property type="entry name" value="YbaK/aminoacyl-tRNA synthetase-associated domain"/>
    <property type="match status" value="1"/>
</dbReference>
<feature type="region of interest" description="Disordered" evidence="2">
    <location>
        <begin position="1"/>
        <end position="26"/>
    </location>
</feature>
<dbReference type="Proteomes" id="UP001235094">
    <property type="component" value="Unassembled WGS sequence"/>
</dbReference>
<accession>A0ABU0LRP3</accession>
<comment type="similarity">
    <text evidence="1">Belongs to the PRORSD1 family.</text>
</comment>
<evidence type="ECO:0000259" key="3">
    <source>
        <dbReference type="Pfam" id="PF04073"/>
    </source>
</evidence>
<dbReference type="InterPro" id="IPR036754">
    <property type="entry name" value="YbaK/aa-tRNA-synt-asso_dom_sf"/>
</dbReference>
<dbReference type="SUPFAM" id="SSF55826">
    <property type="entry name" value="YbaK/ProRS associated domain"/>
    <property type="match status" value="1"/>
</dbReference>
<evidence type="ECO:0000313" key="5">
    <source>
        <dbReference type="Proteomes" id="UP001235094"/>
    </source>
</evidence>
<dbReference type="EC" id="3.1.1.-" evidence="4"/>
<gene>
    <name evidence="4" type="ORF">QOZ99_002235</name>
</gene>
<dbReference type="InterPro" id="IPR040285">
    <property type="entry name" value="ProX/PRXD1"/>
</dbReference>
<dbReference type="GO" id="GO:0016787">
    <property type="term" value="F:hydrolase activity"/>
    <property type="evidence" value="ECO:0007669"/>
    <property type="project" value="UniProtKB-KW"/>
</dbReference>
<keyword evidence="5" id="KW-1185">Reference proteome</keyword>
<dbReference type="PANTHER" id="PTHR31423:SF3">
    <property type="entry name" value="PROLYL-TRNA SYNTHETASE ASSOCIATED DOMAIN-CONTAINING PROTEIN 1-RELATED"/>
    <property type="match status" value="1"/>
</dbReference>
<dbReference type="EMBL" id="JAUSVR010000006">
    <property type="protein sequence ID" value="MDQ0511338.1"/>
    <property type="molecule type" value="Genomic_DNA"/>
</dbReference>
<organism evidence="4 5">
    <name type="scientific">Ancylobacter amanitiformis</name>
    <dbReference type="NCBI Taxonomy" id="217069"/>
    <lineage>
        <taxon>Bacteria</taxon>
        <taxon>Pseudomonadati</taxon>
        <taxon>Pseudomonadota</taxon>
        <taxon>Alphaproteobacteria</taxon>
        <taxon>Hyphomicrobiales</taxon>
        <taxon>Xanthobacteraceae</taxon>
        <taxon>Ancylobacter</taxon>
    </lineage>
</organism>
<dbReference type="InterPro" id="IPR007214">
    <property type="entry name" value="YbaK/aa-tRNA-synth-assoc-dom"/>
</dbReference>
<dbReference type="CDD" id="cd04335">
    <property type="entry name" value="PrdX_deacylase"/>
    <property type="match status" value="1"/>
</dbReference>
<comment type="caution">
    <text evidence="4">The sequence shown here is derived from an EMBL/GenBank/DDBJ whole genome shotgun (WGS) entry which is preliminary data.</text>
</comment>
<evidence type="ECO:0000313" key="4">
    <source>
        <dbReference type="EMBL" id="MDQ0511338.1"/>
    </source>
</evidence>
<dbReference type="RefSeq" id="WP_306890029.1">
    <property type="nucleotide sequence ID" value="NZ_JAUSVR010000006.1"/>
</dbReference>
<reference evidence="4 5" key="1">
    <citation type="submission" date="2023-07" db="EMBL/GenBank/DDBJ databases">
        <title>Genomic Encyclopedia of Type Strains, Phase IV (KMG-IV): sequencing the most valuable type-strain genomes for metagenomic binning, comparative biology and taxonomic classification.</title>
        <authorList>
            <person name="Goeker M."/>
        </authorList>
    </citation>
    <scope>NUCLEOTIDE SEQUENCE [LARGE SCALE GENOMIC DNA]</scope>
    <source>
        <strain evidence="4 5">DSM 15561</strain>
    </source>
</reference>
<dbReference type="Pfam" id="PF04073">
    <property type="entry name" value="tRNA_edit"/>
    <property type="match status" value="1"/>
</dbReference>
<keyword evidence="4" id="KW-0378">Hydrolase</keyword>
<evidence type="ECO:0000256" key="1">
    <source>
        <dbReference type="ARBA" id="ARBA00010201"/>
    </source>
</evidence>
<feature type="domain" description="YbaK/aminoacyl-tRNA synthetase-associated" evidence="3">
    <location>
        <begin position="49"/>
        <end position="175"/>
    </location>
</feature>
<proteinExistence type="inferred from homology"/>
<dbReference type="PANTHER" id="PTHR31423">
    <property type="entry name" value="YBAK DOMAIN-CONTAINING PROTEIN"/>
    <property type="match status" value="1"/>
</dbReference>
<evidence type="ECO:0000256" key="2">
    <source>
        <dbReference type="SAM" id="MobiDB-lite"/>
    </source>
</evidence>
<protein>
    <submittedName>
        <fullName evidence="4">Ala-tRNA(Pro) deacylase</fullName>
        <ecNumber evidence="4">3.1.1.-</ecNumber>
    </submittedName>
</protein>
<name>A0ABU0LRP3_9HYPH</name>